<feature type="transmembrane region" description="Helical" evidence="1">
    <location>
        <begin position="12"/>
        <end position="29"/>
    </location>
</feature>
<sequence length="135" mass="14989">MEKRYASRISPVLVLILAAVFIPTTYLMVREGALAGLVINLATVAFIAVLFAGIRYELREETLHVHGSFLVKLHIPVREIRSIRRSYNPLASPAGSLKRLAVRYGDSGMTLISPKDEADFISTLKALNPRIEVEL</sequence>
<proteinExistence type="predicted"/>
<dbReference type="Proteomes" id="UP000009049">
    <property type="component" value="Chromosome"/>
</dbReference>
<dbReference type="KEGG" id="rbi:RB2501_01770"/>
<dbReference type="OrthoDB" id="1261156at2"/>
<gene>
    <name evidence="3" type="ordered locus">RB2501_01770</name>
</gene>
<accession>A4CQ29</accession>
<organism evidence="3 4">
    <name type="scientific">Robiginitalea biformata (strain ATCC BAA-864 / DSM 15991 / KCTC 12146 / HTCC2501)</name>
    <dbReference type="NCBI Taxonomy" id="313596"/>
    <lineage>
        <taxon>Bacteria</taxon>
        <taxon>Pseudomonadati</taxon>
        <taxon>Bacteroidota</taxon>
        <taxon>Flavobacteriia</taxon>
        <taxon>Flavobacteriales</taxon>
        <taxon>Flavobacteriaceae</taxon>
        <taxon>Robiginitalea</taxon>
    </lineage>
</organism>
<feature type="transmembrane region" description="Helical" evidence="1">
    <location>
        <begin position="35"/>
        <end position="54"/>
    </location>
</feature>
<dbReference type="Pfam" id="PF06713">
    <property type="entry name" value="bPH_4"/>
    <property type="match status" value="1"/>
</dbReference>
<keyword evidence="1" id="KW-0472">Membrane</keyword>
<reference evidence="3 4" key="1">
    <citation type="journal article" date="2009" name="J. Bacteriol.">
        <title>Complete genome sequence of Robiginitalea biformata HTCC2501.</title>
        <authorList>
            <person name="Oh H.M."/>
            <person name="Giovannoni S.J."/>
            <person name="Lee K."/>
            <person name="Ferriera S."/>
            <person name="Johnson J."/>
            <person name="Cho J.C."/>
        </authorList>
    </citation>
    <scope>NUCLEOTIDE SEQUENCE [LARGE SCALE GENOMIC DNA]</scope>
    <source>
        <strain evidence="4">ATCC BAA-864 / HTCC2501 / KCTC 12146</strain>
    </source>
</reference>
<evidence type="ECO:0000313" key="3">
    <source>
        <dbReference type="EMBL" id="EAR14114.1"/>
    </source>
</evidence>
<dbReference type="eggNOG" id="ENOG5033ADT">
    <property type="taxonomic scope" value="Bacteria"/>
</dbReference>
<dbReference type="HOGENOM" id="CLU_129146_3_0_10"/>
<name>A4CQ29_ROBBH</name>
<evidence type="ECO:0000259" key="2">
    <source>
        <dbReference type="Pfam" id="PF06713"/>
    </source>
</evidence>
<dbReference type="RefSeq" id="WP_015755550.1">
    <property type="nucleotide sequence ID" value="NC_013222.1"/>
</dbReference>
<dbReference type="STRING" id="313596.RB2501_01770"/>
<keyword evidence="1" id="KW-0812">Transmembrane</keyword>
<keyword evidence="4" id="KW-1185">Reference proteome</keyword>
<dbReference type="InterPro" id="IPR009589">
    <property type="entry name" value="PH_YyaB-like"/>
</dbReference>
<dbReference type="AlphaFoldDB" id="A4CQ29"/>
<evidence type="ECO:0000313" key="4">
    <source>
        <dbReference type="Proteomes" id="UP000009049"/>
    </source>
</evidence>
<dbReference type="GO" id="GO:0030153">
    <property type="term" value="P:bacteriocin immunity"/>
    <property type="evidence" value="ECO:0007669"/>
    <property type="project" value="InterPro"/>
</dbReference>
<evidence type="ECO:0000256" key="1">
    <source>
        <dbReference type="SAM" id="Phobius"/>
    </source>
</evidence>
<dbReference type="EMBL" id="CP001712">
    <property type="protein sequence ID" value="EAR14114.1"/>
    <property type="molecule type" value="Genomic_DNA"/>
</dbReference>
<protein>
    <recommendedName>
        <fullName evidence="2">Uncharacterized protein YyaB-like PH domain-containing protein</fullName>
    </recommendedName>
</protein>
<feature type="domain" description="Uncharacterized protein YyaB-like PH" evidence="2">
    <location>
        <begin position="54"/>
        <end position="128"/>
    </location>
</feature>
<keyword evidence="1" id="KW-1133">Transmembrane helix</keyword>